<protein>
    <submittedName>
        <fullName evidence="1">Uncharacterized protein</fullName>
    </submittedName>
</protein>
<comment type="caution">
    <text evidence="1">The sequence shown here is derived from an EMBL/GenBank/DDBJ whole genome shotgun (WGS) entry which is preliminary data.</text>
</comment>
<reference evidence="1" key="1">
    <citation type="submission" date="2020-03" db="EMBL/GenBank/DDBJ databases">
        <authorList>
            <person name="Weist P."/>
        </authorList>
    </citation>
    <scope>NUCLEOTIDE SEQUENCE</scope>
</reference>
<sequence length="110" mass="11862">MGTLVSVSGCVAREEQRSHSSRPSVKLNLGLLRRGAMAVLVPHLGSVTRAADPIQTTSDLHGSDSRKPHFLLSAACEVLMRPQPPSDAVFAPRRTFPFLPLQLRDSGSSM</sequence>
<organism evidence="1 2">
    <name type="scientific">Pleuronectes platessa</name>
    <name type="common">European plaice</name>
    <dbReference type="NCBI Taxonomy" id="8262"/>
    <lineage>
        <taxon>Eukaryota</taxon>
        <taxon>Metazoa</taxon>
        <taxon>Chordata</taxon>
        <taxon>Craniata</taxon>
        <taxon>Vertebrata</taxon>
        <taxon>Euteleostomi</taxon>
        <taxon>Actinopterygii</taxon>
        <taxon>Neopterygii</taxon>
        <taxon>Teleostei</taxon>
        <taxon>Neoteleostei</taxon>
        <taxon>Acanthomorphata</taxon>
        <taxon>Carangaria</taxon>
        <taxon>Pleuronectiformes</taxon>
        <taxon>Pleuronectoidei</taxon>
        <taxon>Pleuronectidae</taxon>
        <taxon>Pleuronectes</taxon>
    </lineage>
</organism>
<dbReference type="EMBL" id="CADEAL010001341">
    <property type="protein sequence ID" value="CAB1431494.1"/>
    <property type="molecule type" value="Genomic_DNA"/>
</dbReference>
<gene>
    <name evidence="1" type="ORF">PLEPLA_LOCUS19551</name>
</gene>
<name>A0A9N7YP86_PLEPL</name>
<accession>A0A9N7YP86</accession>
<evidence type="ECO:0000313" key="1">
    <source>
        <dbReference type="EMBL" id="CAB1431494.1"/>
    </source>
</evidence>
<dbReference type="Proteomes" id="UP001153269">
    <property type="component" value="Unassembled WGS sequence"/>
</dbReference>
<keyword evidence="2" id="KW-1185">Reference proteome</keyword>
<proteinExistence type="predicted"/>
<evidence type="ECO:0000313" key="2">
    <source>
        <dbReference type="Proteomes" id="UP001153269"/>
    </source>
</evidence>
<dbReference type="AlphaFoldDB" id="A0A9N7YP86"/>